<comment type="caution">
    <text evidence="2">The sequence shown here is derived from an EMBL/GenBank/DDBJ whole genome shotgun (WGS) entry which is preliminary data.</text>
</comment>
<evidence type="ECO:0000313" key="2">
    <source>
        <dbReference type="EMBL" id="RLE50025.1"/>
    </source>
</evidence>
<protein>
    <recommendedName>
        <fullName evidence="1">Dinitrogenase iron-molybdenum cofactor biosynthesis domain-containing protein</fullName>
    </recommendedName>
</protein>
<dbReference type="Pfam" id="PF02579">
    <property type="entry name" value="Nitro_FeMo-Co"/>
    <property type="match status" value="1"/>
</dbReference>
<name>A0A497ERN1_9CREN</name>
<reference evidence="2 3" key="1">
    <citation type="submission" date="2018-06" db="EMBL/GenBank/DDBJ databases">
        <title>Extensive metabolic versatility and redundancy in microbially diverse, dynamic hydrothermal sediments.</title>
        <authorList>
            <person name="Dombrowski N."/>
            <person name="Teske A."/>
            <person name="Baker B.J."/>
        </authorList>
    </citation>
    <scope>NUCLEOTIDE SEQUENCE [LARGE SCALE GENOMIC DNA]</scope>
    <source>
        <strain evidence="2">B66_G16</strain>
    </source>
</reference>
<evidence type="ECO:0000259" key="1">
    <source>
        <dbReference type="Pfam" id="PF02579"/>
    </source>
</evidence>
<feature type="domain" description="Dinitrogenase iron-molybdenum cofactor biosynthesis" evidence="1">
    <location>
        <begin position="28"/>
        <end position="115"/>
    </location>
</feature>
<dbReference type="EMBL" id="QMQV01000015">
    <property type="protein sequence ID" value="RLE50025.1"/>
    <property type="molecule type" value="Genomic_DNA"/>
</dbReference>
<dbReference type="InterPro" id="IPR036105">
    <property type="entry name" value="DiNase_FeMo-co_biosyn_sf"/>
</dbReference>
<dbReference type="Gene3D" id="3.30.420.130">
    <property type="entry name" value="Dinitrogenase iron-molybdenum cofactor biosynthesis domain"/>
    <property type="match status" value="1"/>
</dbReference>
<sequence length="138" mass="15548">MQNSILGVSVLKKPCRVLIPSYEPGTLDSKIYPHWKDAEVFVQVEFDDNRIYEVKKHKLSSDDLIINIVKRENIAYVITYSLSIRALELLQKAGVKVLSPLEAVSTVGEAIDKFRKCDLAVVKLNKTPMSTIEELCSP</sequence>
<dbReference type="Proteomes" id="UP000278475">
    <property type="component" value="Unassembled WGS sequence"/>
</dbReference>
<proteinExistence type="predicted"/>
<dbReference type="AlphaFoldDB" id="A0A497ERN1"/>
<dbReference type="InterPro" id="IPR003731">
    <property type="entry name" value="Di-Nase_FeMo-co_biosynth"/>
</dbReference>
<organism evidence="2 3">
    <name type="scientific">Thermoproteota archaeon</name>
    <dbReference type="NCBI Taxonomy" id="2056631"/>
    <lineage>
        <taxon>Archaea</taxon>
        <taxon>Thermoproteota</taxon>
    </lineage>
</organism>
<dbReference type="SUPFAM" id="SSF53146">
    <property type="entry name" value="Nitrogenase accessory factor-like"/>
    <property type="match status" value="1"/>
</dbReference>
<evidence type="ECO:0000313" key="3">
    <source>
        <dbReference type="Proteomes" id="UP000278475"/>
    </source>
</evidence>
<gene>
    <name evidence="2" type="ORF">DRJ31_02850</name>
</gene>
<accession>A0A497ERN1</accession>